<dbReference type="GO" id="GO:0006397">
    <property type="term" value="P:mRNA processing"/>
    <property type="evidence" value="ECO:0007669"/>
    <property type="project" value="UniProtKB-KW"/>
</dbReference>
<dbReference type="OMA" id="NDSAMDF"/>
<dbReference type="InterPro" id="IPR039853">
    <property type="entry name" value="Pinin"/>
</dbReference>
<dbReference type="GO" id="GO:0008380">
    <property type="term" value="P:RNA splicing"/>
    <property type="evidence" value="ECO:0007669"/>
    <property type="project" value="UniProtKB-KW"/>
</dbReference>
<dbReference type="InterPro" id="IPR006786">
    <property type="entry name" value="Pinin_SDK_MemA"/>
</dbReference>
<keyword evidence="3" id="KW-0507">mRNA processing</keyword>
<evidence type="ECO:0000256" key="6">
    <source>
        <dbReference type="ARBA" id="ARBA00023187"/>
    </source>
</evidence>
<feature type="compositionally biased region" description="Gly residues" evidence="9">
    <location>
        <begin position="53"/>
        <end position="71"/>
    </location>
</feature>
<comment type="similarity">
    <text evidence="2">Belongs to the pinin family.</text>
</comment>
<dbReference type="STRING" id="69332.A0A388KJ70"/>
<organism evidence="11 12">
    <name type="scientific">Chara braunii</name>
    <name type="common">Braun's stonewort</name>
    <dbReference type="NCBI Taxonomy" id="69332"/>
    <lineage>
        <taxon>Eukaryota</taxon>
        <taxon>Viridiplantae</taxon>
        <taxon>Streptophyta</taxon>
        <taxon>Charophyceae</taxon>
        <taxon>Charales</taxon>
        <taxon>Characeae</taxon>
        <taxon>Chara</taxon>
    </lineage>
</organism>
<dbReference type="PANTHER" id="PTHR12707:SF0">
    <property type="entry name" value="PININ"/>
    <property type="match status" value="1"/>
</dbReference>
<comment type="caution">
    <text evidence="11">The sequence shown here is derived from an EMBL/GenBank/DDBJ whole genome shotgun (WGS) entry which is preliminary data.</text>
</comment>
<feature type="region of interest" description="Disordered" evidence="9">
    <location>
        <begin position="456"/>
        <end position="622"/>
    </location>
</feature>
<accession>A0A388KJ70</accession>
<evidence type="ECO:0000256" key="9">
    <source>
        <dbReference type="SAM" id="MobiDB-lite"/>
    </source>
</evidence>
<dbReference type="Proteomes" id="UP000265515">
    <property type="component" value="Unassembled WGS sequence"/>
</dbReference>
<feature type="compositionally biased region" description="Basic and acidic residues" evidence="9">
    <location>
        <begin position="456"/>
        <end position="465"/>
    </location>
</feature>
<name>A0A388KJ70_CHABU</name>
<feature type="compositionally biased region" description="Acidic residues" evidence="9">
    <location>
        <begin position="176"/>
        <end position="185"/>
    </location>
</feature>
<gene>
    <name evidence="11" type="ORF">CBR_g5711</name>
</gene>
<feature type="compositionally biased region" description="Basic and acidic residues" evidence="9">
    <location>
        <begin position="33"/>
        <end position="44"/>
    </location>
</feature>
<dbReference type="AlphaFoldDB" id="A0A388KJ70"/>
<dbReference type="OrthoDB" id="330772at2759"/>
<evidence type="ECO:0000256" key="8">
    <source>
        <dbReference type="SAM" id="Coils"/>
    </source>
</evidence>
<dbReference type="GO" id="GO:0071013">
    <property type="term" value="C:catalytic step 2 spliceosome"/>
    <property type="evidence" value="ECO:0007669"/>
    <property type="project" value="TreeGrafter"/>
</dbReference>
<dbReference type="Pfam" id="PF04696">
    <property type="entry name" value="Pinin_SDK_memA"/>
    <property type="match status" value="1"/>
</dbReference>
<feature type="compositionally biased region" description="Pro residues" evidence="9">
    <location>
        <begin position="281"/>
        <end position="291"/>
    </location>
</feature>
<evidence type="ECO:0000313" key="12">
    <source>
        <dbReference type="Proteomes" id="UP000265515"/>
    </source>
</evidence>
<feature type="compositionally biased region" description="Basic and acidic residues" evidence="9">
    <location>
        <begin position="153"/>
        <end position="175"/>
    </location>
</feature>
<feature type="compositionally biased region" description="Basic and acidic residues" evidence="9">
    <location>
        <begin position="116"/>
        <end position="135"/>
    </location>
</feature>
<dbReference type="EMBL" id="BFEA01000125">
    <property type="protein sequence ID" value="GBG70079.1"/>
    <property type="molecule type" value="Genomic_DNA"/>
</dbReference>
<evidence type="ECO:0000256" key="2">
    <source>
        <dbReference type="ARBA" id="ARBA00010386"/>
    </source>
</evidence>
<protein>
    <recommendedName>
        <fullName evidence="10">Pinin/SDK/MemA protein domain-containing protein</fullName>
    </recommendedName>
</protein>
<feature type="coiled-coil region" evidence="8">
    <location>
        <begin position="332"/>
        <end position="363"/>
    </location>
</feature>
<keyword evidence="5" id="KW-0804">Transcription</keyword>
<keyword evidence="6" id="KW-0508">mRNA splicing</keyword>
<proteinExistence type="inferred from homology"/>
<keyword evidence="4" id="KW-0805">Transcription regulation</keyword>
<comment type="subcellular location">
    <subcellularLocation>
        <location evidence="1">Nucleus</location>
    </subcellularLocation>
</comment>
<reference evidence="11 12" key="1">
    <citation type="journal article" date="2018" name="Cell">
        <title>The Chara Genome: Secondary Complexity and Implications for Plant Terrestrialization.</title>
        <authorList>
            <person name="Nishiyama T."/>
            <person name="Sakayama H."/>
            <person name="Vries J.D."/>
            <person name="Buschmann H."/>
            <person name="Saint-Marcoux D."/>
            <person name="Ullrich K.K."/>
            <person name="Haas F.B."/>
            <person name="Vanderstraeten L."/>
            <person name="Becker D."/>
            <person name="Lang D."/>
            <person name="Vosolsobe S."/>
            <person name="Rombauts S."/>
            <person name="Wilhelmsson P.K.I."/>
            <person name="Janitza P."/>
            <person name="Kern R."/>
            <person name="Heyl A."/>
            <person name="Rumpler F."/>
            <person name="Villalobos L.I.A.C."/>
            <person name="Clay J.M."/>
            <person name="Skokan R."/>
            <person name="Toyoda A."/>
            <person name="Suzuki Y."/>
            <person name="Kagoshima H."/>
            <person name="Schijlen E."/>
            <person name="Tajeshwar N."/>
            <person name="Catarino B."/>
            <person name="Hetherington A.J."/>
            <person name="Saltykova A."/>
            <person name="Bonnot C."/>
            <person name="Breuninger H."/>
            <person name="Symeonidi A."/>
            <person name="Radhakrishnan G.V."/>
            <person name="Van Nieuwerburgh F."/>
            <person name="Deforce D."/>
            <person name="Chang C."/>
            <person name="Karol K.G."/>
            <person name="Hedrich R."/>
            <person name="Ulvskov P."/>
            <person name="Glockner G."/>
            <person name="Delwiche C.F."/>
            <person name="Petrasek J."/>
            <person name="Van de Peer Y."/>
            <person name="Friml J."/>
            <person name="Beilby M."/>
            <person name="Dolan L."/>
            <person name="Kohara Y."/>
            <person name="Sugano S."/>
            <person name="Fujiyama A."/>
            <person name="Delaux P.-M."/>
            <person name="Quint M."/>
            <person name="TheiBen G."/>
            <person name="Hagemann M."/>
            <person name="Harholt J."/>
            <person name="Dunand C."/>
            <person name="Zachgo S."/>
            <person name="Langdale J."/>
            <person name="Maumus F."/>
            <person name="Straeten D.V.D."/>
            <person name="Gould S.B."/>
            <person name="Rensing S.A."/>
        </authorList>
    </citation>
    <scope>NUCLEOTIDE SEQUENCE [LARGE SCALE GENOMIC DNA]</scope>
    <source>
        <strain evidence="11 12">S276</strain>
    </source>
</reference>
<keyword evidence="12" id="KW-1185">Reference proteome</keyword>
<dbReference type="PANTHER" id="PTHR12707">
    <property type="entry name" value="PINN"/>
    <property type="match status" value="1"/>
</dbReference>
<feature type="compositionally biased region" description="Basic and acidic residues" evidence="9">
    <location>
        <begin position="541"/>
        <end position="550"/>
    </location>
</feature>
<evidence type="ECO:0000256" key="1">
    <source>
        <dbReference type="ARBA" id="ARBA00004123"/>
    </source>
</evidence>
<evidence type="ECO:0000256" key="4">
    <source>
        <dbReference type="ARBA" id="ARBA00023015"/>
    </source>
</evidence>
<feature type="domain" description="Pinin/SDK/MemA protein" evidence="10">
    <location>
        <begin position="298"/>
        <end position="426"/>
    </location>
</feature>
<feature type="region of interest" description="Disordered" evidence="9">
    <location>
        <begin position="33"/>
        <end position="293"/>
    </location>
</feature>
<keyword evidence="8" id="KW-0175">Coiled coil</keyword>
<evidence type="ECO:0000256" key="5">
    <source>
        <dbReference type="ARBA" id="ARBA00023163"/>
    </source>
</evidence>
<feature type="compositionally biased region" description="Polar residues" evidence="9">
    <location>
        <begin position="84"/>
        <end position="96"/>
    </location>
</feature>
<evidence type="ECO:0000256" key="3">
    <source>
        <dbReference type="ARBA" id="ARBA00022664"/>
    </source>
</evidence>
<evidence type="ECO:0000313" key="11">
    <source>
        <dbReference type="EMBL" id="GBG70079.1"/>
    </source>
</evidence>
<dbReference type="Gramene" id="GBG70079">
    <property type="protein sequence ID" value="GBG70079"/>
    <property type="gene ID" value="CBR_g5711"/>
</dbReference>
<keyword evidence="7" id="KW-0539">Nucleus</keyword>
<evidence type="ECO:0000259" key="10">
    <source>
        <dbReference type="Pfam" id="PF04696"/>
    </source>
</evidence>
<evidence type="ECO:0000256" key="7">
    <source>
        <dbReference type="ARBA" id="ARBA00023242"/>
    </source>
</evidence>
<sequence>MATEATVEMATTETMKTEEDIRREIAELERQQREITERLRDPRASLRRMASGIGAGRVGGSGGGGGIGIGGRRVLQRPGLRGSANDSAMDFNNNNDSVDDLHTVGRKRLSSAVVRVGEEDRSEQEGGGRSVEERNGSAGDEEEEVDGATDGSVGKRDRGGDGKHRRERVDGRKFDDESDEDDRVEDSERSSKRQRRAGRAVSGNRSRKKGRGGTSGGGQSDEEPANNPSSNPRADDVPERQQPAAAVDAYRPRRGSQESRGVGGGGDGEFRNPLGRVEVPSAPPRMPPPVMNEPLSAVKRHKRMFGALLGTLEKFKQEDQRFQESERARRRMTAIQRAEAKAAEESERLRQQEREQAAVKRKRDLILKARLAAKVEQKQLELLFLHWTAHRTSLCSFLRTRSEPAVFYMPVKHTEETLKLLEDQKKDVEDWKKTRRAELDEYQSRLADEAVAMVEEREGLRERRGGSAGRAENDADEERSAEILGGARSLSDGFENDDPPSVPTSKARRHTGVGVGGEVEGGEEGEVVKEDESGSGMASDAQRRMLKENGKAAAAIAGGDESAQKGSGDGEGSWERKRRAVAEAVSKPPESAGSSDDDMDDVGLTGVGEEPTELDRMLAGGE</sequence>